<proteinExistence type="predicted"/>
<dbReference type="EMBL" id="PQXL01000001">
    <property type="protein sequence ID" value="THV55974.1"/>
    <property type="molecule type" value="Genomic_DNA"/>
</dbReference>
<evidence type="ECO:0000313" key="2">
    <source>
        <dbReference type="Proteomes" id="UP000308671"/>
    </source>
</evidence>
<sequence>MSVQSHTNFFERKCHVGISLVSDIGGYAIEVTLQTEEGAQGGARYTEAYVLVERAHPRQ</sequence>
<evidence type="ECO:0000313" key="1">
    <source>
        <dbReference type="EMBL" id="THV55974.1"/>
    </source>
</evidence>
<keyword evidence="2" id="KW-1185">Reference proteome</keyword>
<gene>
    <name evidence="1" type="ORF">BGAL_0001g00350</name>
</gene>
<dbReference type="AlphaFoldDB" id="A0A4S8RQ83"/>
<name>A0A4S8RQ83_9HELO</name>
<reference evidence="1 2" key="1">
    <citation type="submission" date="2017-12" db="EMBL/GenBank/DDBJ databases">
        <title>Comparative genomics of Botrytis spp.</title>
        <authorList>
            <person name="Valero-Jimenez C.A."/>
            <person name="Tapia P."/>
            <person name="Veloso J."/>
            <person name="Silva-Moreno E."/>
            <person name="Staats M."/>
            <person name="Valdes J.H."/>
            <person name="Van Kan J.A.L."/>
        </authorList>
    </citation>
    <scope>NUCLEOTIDE SEQUENCE [LARGE SCALE GENOMIC DNA]</scope>
    <source>
        <strain evidence="1 2">MUCL435</strain>
    </source>
</reference>
<dbReference type="Proteomes" id="UP000308671">
    <property type="component" value="Unassembled WGS sequence"/>
</dbReference>
<dbReference type="OrthoDB" id="10276708at2759"/>
<comment type="caution">
    <text evidence="1">The sequence shown here is derived from an EMBL/GenBank/DDBJ whole genome shotgun (WGS) entry which is preliminary data.</text>
</comment>
<organism evidence="1 2">
    <name type="scientific">Botrytis galanthina</name>
    <dbReference type="NCBI Taxonomy" id="278940"/>
    <lineage>
        <taxon>Eukaryota</taxon>
        <taxon>Fungi</taxon>
        <taxon>Dikarya</taxon>
        <taxon>Ascomycota</taxon>
        <taxon>Pezizomycotina</taxon>
        <taxon>Leotiomycetes</taxon>
        <taxon>Helotiales</taxon>
        <taxon>Sclerotiniaceae</taxon>
        <taxon>Botrytis</taxon>
    </lineage>
</organism>
<accession>A0A4S8RQ83</accession>
<protein>
    <submittedName>
        <fullName evidence="1">Uncharacterized protein</fullName>
    </submittedName>
</protein>